<evidence type="ECO:0000313" key="1">
    <source>
        <dbReference type="EMBL" id="MDO7841122.1"/>
    </source>
</evidence>
<protein>
    <submittedName>
        <fullName evidence="1">Uncharacterized protein</fullName>
    </submittedName>
</protein>
<evidence type="ECO:0000313" key="2">
    <source>
        <dbReference type="Proteomes" id="UP001176468"/>
    </source>
</evidence>
<accession>A0ABT8ZU74</accession>
<sequence>MPLDDIRRQIDARIPKGRRARWSEERGLLDETLQSFLRGSRPPADDLLATLGWERQTFYRRVEPCGCYACTKARVYAEPLGRGPFDPRMSRMFLCETCGNKRCPHAADHNLICTNSNEPGQAGSLYEDAPIRAQIAKEVGE</sequence>
<dbReference type="Proteomes" id="UP001176468">
    <property type="component" value="Unassembled WGS sequence"/>
</dbReference>
<gene>
    <name evidence="1" type="ORF">Q5H94_02175</name>
</gene>
<keyword evidence="2" id="KW-1185">Reference proteome</keyword>
<dbReference type="RefSeq" id="WP_304559525.1">
    <property type="nucleotide sequence ID" value="NZ_JAUQSZ010000001.1"/>
</dbReference>
<proteinExistence type="predicted"/>
<organism evidence="1 2">
    <name type="scientific">Sphingomonas immobilis</name>
    <dbReference type="NCBI Taxonomy" id="3063997"/>
    <lineage>
        <taxon>Bacteria</taxon>
        <taxon>Pseudomonadati</taxon>
        <taxon>Pseudomonadota</taxon>
        <taxon>Alphaproteobacteria</taxon>
        <taxon>Sphingomonadales</taxon>
        <taxon>Sphingomonadaceae</taxon>
        <taxon>Sphingomonas</taxon>
    </lineage>
</organism>
<dbReference type="EMBL" id="JAUQSZ010000001">
    <property type="protein sequence ID" value="MDO7841122.1"/>
    <property type="molecule type" value="Genomic_DNA"/>
</dbReference>
<comment type="caution">
    <text evidence="1">The sequence shown here is derived from an EMBL/GenBank/DDBJ whole genome shotgun (WGS) entry which is preliminary data.</text>
</comment>
<name>A0ABT8ZU74_9SPHN</name>
<reference evidence="1" key="1">
    <citation type="submission" date="2023-07" db="EMBL/GenBank/DDBJ databases">
        <authorList>
            <person name="Kim M.K."/>
        </authorList>
    </citation>
    <scope>NUCLEOTIDE SEQUENCE</scope>
    <source>
        <strain evidence="1">CA1-15</strain>
    </source>
</reference>